<sequence length="330" mass="35516">MDLNSLTAKQPVIVVGAAFGDVMLGLDRLPQSGGDEIAQELGRHIGGCAFNVARALARVGNAPINAIPVGNGSWGREVEKAMAQEGLPILLRHPDHDNGWCIAMVDATKERTFITVDGCEQYWSDELLAQIPMPSQALVYVSGYELVSEQSAPLRQWLLNLPNEYRLFVDFGPRLADIDAEFIKQLLAKQPILTLNRDELALLNQRVNNQNIDQGINQGNHPAESGIEEAVAFSARHNIALICRFDKDGAQICQPGFAPQPIPAFKVDVADTIAAGDSHCAGVLAGLSAGWTLETATTLGNMVAAIVVSRPGSDGAPSIDELRQFQAKHP</sequence>
<proteinExistence type="predicted"/>
<dbReference type="InterPro" id="IPR002173">
    <property type="entry name" value="Carboh/pur_kinase_PfkB_CS"/>
</dbReference>
<keyword evidence="5" id="KW-1185">Reference proteome</keyword>
<dbReference type="EMBL" id="PYMA01000013">
    <property type="protein sequence ID" value="PSW18119.1"/>
    <property type="molecule type" value="Genomic_DNA"/>
</dbReference>
<dbReference type="PANTHER" id="PTHR10584:SF166">
    <property type="entry name" value="RIBOKINASE"/>
    <property type="match status" value="1"/>
</dbReference>
<protein>
    <submittedName>
        <fullName evidence="4">Ribokinase</fullName>
    </submittedName>
</protein>
<keyword evidence="2 4" id="KW-0418">Kinase</keyword>
<dbReference type="InterPro" id="IPR011611">
    <property type="entry name" value="PfkB_dom"/>
</dbReference>
<dbReference type="PROSITE" id="PS00583">
    <property type="entry name" value="PFKB_KINASES_1"/>
    <property type="match status" value="1"/>
</dbReference>
<dbReference type="SUPFAM" id="SSF53613">
    <property type="entry name" value="Ribokinase-like"/>
    <property type="match status" value="1"/>
</dbReference>
<accession>A0A2T3NPC5</accession>
<dbReference type="InterPro" id="IPR029056">
    <property type="entry name" value="Ribokinase-like"/>
</dbReference>
<evidence type="ECO:0000259" key="3">
    <source>
        <dbReference type="Pfam" id="PF00294"/>
    </source>
</evidence>
<reference evidence="4 5" key="1">
    <citation type="submission" date="2018-01" db="EMBL/GenBank/DDBJ databases">
        <title>Whole genome sequencing of Histamine producing bacteria.</title>
        <authorList>
            <person name="Butler K."/>
        </authorList>
    </citation>
    <scope>NUCLEOTIDE SEQUENCE [LARGE SCALE GENOMIC DNA]</scope>
    <source>
        <strain evidence="4 5">DSM 100436</strain>
    </source>
</reference>
<dbReference type="AlphaFoldDB" id="A0A2T3NPC5"/>
<dbReference type="OrthoDB" id="8578462at2"/>
<comment type="caution">
    <text evidence="4">The sequence shown here is derived from an EMBL/GenBank/DDBJ whole genome shotgun (WGS) entry which is preliminary data.</text>
</comment>
<organism evidence="4 5">
    <name type="scientific">Photobacterium sanctipauli</name>
    <dbReference type="NCBI Taxonomy" id="1342794"/>
    <lineage>
        <taxon>Bacteria</taxon>
        <taxon>Pseudomonadati</taxon>
        <taxon>Pseudomonadota</taxon>
        <taxon>Gammaproteobacteria</taxon>
        <taxon>Vibrionales</taxon>
        <taxon>Vibrionaceae</taxon>
        <taxon>Photobacterium</taxon>
    </lineage>
</organism>
<dbReference type="GO" id="GO:0016301">
    <property type="term" value="F:kinase activity"/>
    <property type="evidence" value="ECO:0007669"/>
    <property type="project" value="UniProtKB-KW"/>
</dbReference>
<evidence type="ECO:0000256" key="2">
    <source>
        <dbReference type="ARBA" id="ARBA00022777"/>
    </source>
</evidence>
<dbReference type="Pfam" id="PF00294">
    <property type="entry name" value="PfkB"/>
    <property type="match status" value="1"/>
</dbReference>
<dbReference type="PROSITE" id="PS00584">
    <property type="entry name" value="PFKB_KINASES_2"/>
    <property type="match status" value="1"/>
</dbReference>
<evidence type="ECO:0000256" key="1">
    <source>
        <dbReference type="ARBA" id="ARBA00022679"/>
    </source>
</evidence>
<name>A0A2T3NPC5_9GAMM</name>
<keyword evidence="1" id="KW-0808">Transferase</keyword>
<dbReference type="Gene3D" id="3.40.1190.20">
    <property type="match status" value="1"/>
</dbReference>
<evidence type="ECO:0000313" key="5">
    <source>
        <dbReference type="Proteomes" id="UP000241771"/>
    </source>
</evidence>
<dbReference type="GO" id="GO:0005829">
    <property type="term" value="C:cytosol"/>
    <property type="evidence" value="ECO:0007669"/>
    <property type="project" value="TreeGrafter"/>
</dbReference>
<feature type="domain" description="Carbohydrate kinase PfkB" evidence="3">
    <location>
        <begin position="18"/>
        <end position="314"/>
    </location>
</feature>
<gene>
    <name evidence="4" type="ORF">C9I98_18440</name>
</gene>
<dbReference type="Proteomes" id="UP000241771">
    <property type="component" value="Unassembled WGS sequence"/>
</dbReference>
<dbReference type="PANTHER" id="PTHR10584">
    <property type="entry name" value="SUGAR KINASE"/>
    <property type="match status" value="1"/>
</dbReference>
<evidence type="ECO:0000313" key="4">
    <source>
        <dbReference type="EMBL" id="PSW18119.1"/>
    </source>
</evidence>